<dbReference type="AlphaFoldDB" id="A0A6M3JRS7"/>
<name>A0A6M3JRS7_9ZZZZ</name>
<gene>
    <name evidence="2" type="ORF">MM415A02653_0002</name>
    <name evidence="1" type="ORF">MM415B00899_0018</name>
</gene>
<dbReference type="EMBL" id="MT141969">
    <property type="protein sequence ID" value="QJA72663.1"/>
    <property type="molecule type" value="Genomic_DNA"/>
</dbReference>
<protein>
    <recommendedName>
        <fullName evidence="3">Tail protein</fullName>
    </recommendedName>
</protein>
<proteinExistence type="predicted"/>
<evidence type="ECO:0000313" key="1">
    <source>
        <dbReference type="EMBL" id="QJA61686.1"/>
    </source>
</evidence>
<reference evidence="2" key="1">
    <citation type="submission" date="2020-03" db="EMBL/GenBank/DDBJ databases">
        <title>The deep terrestrial virosphere.</title>
        <authorList>
            <person name="Holmfeldt K."/>
            <person name="Nilsson E."/>
            <person name="Simone D."/>
            <person name="Lopez-Fernandez M."/>
            <person name="Wu X."/>
            <person name="de Brujin I."/>
            <person name="Lundin D."/>
            <person name="Andersson A."/>
            <person name="Bertilsson S."/>
            <person name="Dopson M."/>
        </authorList>
    </citation>
    <scope>NUCLEOTIDE SEQUENCE</scope>
    <source>
        <strain evidence="2">MM415A02653</strain>
        <strain evidence="1">MM415B00899</strain>
    </source>
</reference>
<accession>A0A6M3JRS7</accession>
<sequence length="342" mass="36013">MSAQWTTGLIAITNASKVVIGNASCDWLNQLTDADVLKVNEDNEVTYTIASVLTATRLLLAANYAGTSGTGLNYIVCRSFTTNRGYWRPLQGDSDWAEIISQETIDKIDTDIQNLSASINMITVSALGSLLPFQQTVINLNASITNLSASTNINASNINALQTNMINANASIANLSASTNINASNINALQTNMINANASIANLSASTNINASNIIALQQATHTEINASIANLSASININASNIIAIIAGNASLDGTAKQSFGIKTDGYCGRLKTTNLSSSRELELPNISGNLVPMAATNYIASPTVTASIVGNASISGQLVGFKKFYTVLGTPFCVPYWNFI</sequence>
<dbReference type="EMBL" id="MT141449">
    <property type="protein sequence ID" value="QJA61686.1"/>
    <property type="molecule type" value="Genomic_DNA"/>
</dbReference>
<organism evidence="2">
    <name type="scientific">viral metagenome</name>
    <dbReference type="NCBI Taxonomy" id="1070528"/>
    <lineage>
        <taxon>unclassified sequences</taxon>
        <taxon>metagenomes</taxon>
        <taxon>organismal metagenomes</taxon>
    </lineage>
</organism>
<evidence type="ECO:0008006" key="3">
    <source>
        <dbReference type="Google" id="ProtNLM"/>
    </source>
</evidence>
<evidence type="ECO:0000313" key="2">
    <source>
        <dbReference type="EMBL" id="QJA72663.1"/>
    </source>
</evidence>